<proteinExistence type="predicted"/>
<dbReference type="RefSeq" id="WP_344276150.1">
    <property type="nucleotide sequence ID" value="NZ_BAAAMR010000073.1"/>
</dbReference>
<protein>
    <recommendedName>
        <fullName evidence="3">ApeA N-terminal domain-containing protein</fullName>
    </recommendedName>
</protein>
<sequence>MALNNVSFDDSEEEELYVFSGDDLVISFHDQVDLDWREVAERTLIDERRGLVVLQVTALEDLIDDIIMHLADDPDQEEFYSKLTKKTIGPRLDLLVKLLKERDVMDDEMEGVLADVRKLVERRNLLAHGTIHLRPVGGVRPTLPLKADFELEWVIKSRRSPTPQRLTMSELREDLYEAIGCFTAMLKCTNALVAKTPQPQHFTNGRYL</sequence>
<dbReference type="EMBL" id="BAAAMR010000073">
    <property type="protein sequence ID" value="GAA2156655.1"/>
    <property type="molecule type" value="Genomic_DNA"/>
</dbReference>
<name>A0ABP5LZK6_9ACTN</name>
<evidence type="ECO:0000313" key="1">
    <source>
        <dbReference type="EMBL" id="GAA2156655.1"/>
    </source>
</evidence>
<organism evidence="1 2">
    <name type="scientific">Actinomadura napierensis</name>
    <dbReference type="NCBI Taxonomy" id="267854"/>
    <lineage>
        <taxon>Bacteria</taxon>
        <taxon>Bacillati</taxon>
        <taxon>Actinomycetota</taxon>
        <taxon>Actinomycetes</taxon>
        <taxon>Streptosporangiales</taxon>
        <taxon>Thermomonosporaceae</taxon>
        <taxon>Actinomadura</taxon>
    </lineage>
</organism>
<comment type="caution">
    <text evidence="1">The sequence shown here is derived from an EMBL/GenBank/DDBJ whole genome shotgun (WGS) entry which is preliminary data.</text>
</comment>
<keyword evidence="2" id="KW-1185">Reference proteome</keyword>
<reference evidence="2" key="1">
    <citation type="journal article" date="2019" name="Int. J. Syst. Evol. Microbiol.">
        <title>The Global Catalogue of Microorganisms (GCM) 10K type strain sequencing project: providing services to taxonomists for standard genome sequencing and annotation.</title>
        <authorList>
            <consortium name="The Broad Institute Genomics Platform"/>
            <consortium name="The Broad Institute Genome Sequencing Center for Infectious Disease"/>
            <person name="Wu L."/>
            <person name="Ma J."/>
        </authorList>
    </citation>
    <scope>NUCLEOTIDE SEQUENCE [LARGE SCALE GENOMIC DNA]</scope>
    <source>
        <strain evidence="2">JCM 13850</strain>
    </source>
</reference>
<gene>
    <name evidence="1" type="ORF">GCM10009727_65630</name>
</gene>
<evidence type="ECO:0008006" key="3">
    <source>
        <dbReference type="Google" id="ProtNLM"/>
    </source>
</evidence>
<evidence type="ECO:0000313" key="2">
    <source>
        <dbReference type="Proteomes" id="UP001501020"/>
    </source>
</evidence>
<accession>A0ABP5LZK6</accession>
<dbReference type="Proteomes" id="UP001501020">
    <property type="component" value="Unassembled WGS sequence"/>
</dbReference>